<gene>
    <name evidence="4" type="ORF">F4Y08_15045</name>
</gene>
<keyword evidence="2" id="KW-0378">Hydrolase</keyword>
<dbReference type="InterPro" id="IPR017850">
    <property type="entry name" value="Alkaline_phosphatase_core_sf"/>
</dbReference>
<dbReference type="CDD" id="cd16034">
    <property type="entry name" value="sulfatase_like"/>
    <property type="match status" value="1"/>
</dbReference>
<dbReference type="GO" id="GO:0004065">
    <property type="term" value="F:arylsulfatase activity"/>
    <property type="evidence" value="ECO:0007669"/>
    <property type="project" value="TreeGrafter"/>
</dbReference>
<sequence length="477" mass="54771">MPETRPNLLVVFCDQLRRDAIAAFGDPNVETPHIDRLTQNGVSFTNACSSYPICVPFRFTLMTGEYAHSRFVPGIEWRMSPAERTLADEFNAGGYESIYLGKWHLYGGHALLPGHSTRKANLTPVPQVHQGRWQKWLGFELRNGHFDTCYYEDDDPTPRPIETYQTDGLFNLAMEYLEARTDKDKPFACVISVEPPHFPYEAPAALEARWKDRPMSVPPSFHARDQEERERFLTLRRLYYAMVENLDMNVGRLQAWLEKTGLAQDTIVVFFSDHGEMGGCHGIPTLHKQYPYEESIGIPLIVHDPRYPERANLRLPTPTCTEDLFPTLLGLCGLEPANSLPGANLAPLIRNEDTGPDRPGVLLEYVAETRVNSLFHVETWRGFRSERFKYTVLGDVNGGEPWQFFDLETDPHEMNNLIDDPAWEEEIRRHHGWMRDRMVETEDLYILKPAWGMEGLNIWDVDVPRIDPAIVSQDLDL</sequence>
<dbReference type="Gene3D" id="3.40.720.10">
    <property type="entry name" value="Alkaline Phosphatase, subunit A"/>
    <property type="match status" value="1"/>
</dbReference>
<protein>
    <submittedName>
        <fullName evidence="4">Sulfatase</fullName>
    </submittedName>
</protein>
<dbReference type="Pfam" id="PF00884">
    <property type="entry name" value="Sulfatase"/>
    <property type="match status" value="1"/>
</dbReference>
<name>A0A6B1DY40_9CHLR</name>
<comment type="caution">
    <text evidence="4">The sequence shown here is derived from an EMBL/GenBank/DDBJ whole genome shotgun (WGS) entry which is preliminary data.</text>
</comment>
<dbReference type="SUPFAM" id="SSF53649">
    <property type="entry name" value="Alkaline phosphatase-like"/>
    <property type="match status" value="1"/>
</dbReference>
<comment type="similarity">
    <text evidence="1">Belongs to the sulfatase family.</text>
</comment>
<dbReference type="InterPro" id="IPR050738">
    <property type="entry name" value="Sulfatase"/>
</dbReference>
<accession>A0A6B1DY40</accession>
<reference evidence="4" key="1">
    <citation type="submission" date="2019-09" db="EMBL/GenBank/DDBJ databases">
        <title>Characterisation of the sponge microbiome using genome-centric metagenomics.</title>
        <authorList>
            <person name="Engelberts J.P."/>
            <person name="Robbins S.J."/>
            <person name="De Goeij J.M."/>
            <person name="Aranda M."/>
            <person name="Bell S.C."/>
            <person name="Webster N.S."/>
        </authorList>
    </citation>
    <scope>NUCLEOTIDE SEQUENCE</scope>
    <source>
        <strain evidence="4">SB0662_bin_9</strain>
    </source>
</reference>
<dbReference type="InterPro" id="IPR000917">
    <property type="entry name" value="Sulfatase_N"/>
</dbReference>
<evidence type="ECO:0000256" key="1">
    <source>
        <dbReference type="ARBA" id="ARBA00008779"/>
    </source>
</evidence>
<evidence type="ECO:0000256" key="2">
    <source>
        <dbReference type="ARBA" id="ARBA00022801"/>
    </source>
</evidence>
<proteinExistence type="inferred from homology"/>
<organism evidence="4">
    <name type="scientific">Caldilineaceae bacterium SB0662_bin_9</name>
    <dbReference type="NCBI Taxonomy" id="2605258"/>
    <lineage>
        <taxon>Bacteria</taxon>
        <taxon>Bacillati</taxon>
        <taxon>Chloroflexota</taxon>
        <taxon>Caldilineae</taxon>
        <taxon>Caldilineales</taxon>
        <taxon>Caldilineaceae</taxon>
    </lineage>
</organism>
<dbReference type="PANTHER" id="PTHR42693:SF53">
    <property type="entry name" value="ENDO-4-O-SULFATASE"/>
    <property type="match status" value="1"/>
</dbReference>
<dbReference type="AlphaFoldDB" id="A0A6B1DY40"/>
<dbReference type="EMBL" id="VXPY01000104">
    <property type="protein sequence ID" value="MYD91623.1"/>
    <property type="molecule type" value="Genomic_DNA"/>
</dbReference>
<evidence type="ECO:0000259" key="3">
    <source>
        <dbReference type="Pfam" id="PF00884"/>
    </source>
</evidence>
<feature type="domain" description="Sulfatase N-terminal" evidence="3">
    <location>
        <begin position="6"/>
        <end position="333"/>
    </location>
</feature>
<dbReference type="PANTHER" id="PTHR42693">
    <property type="entry name" value="ARYLSULFATASE FAMILY MEMBER"/>
    <property type="match status" value="1"/>
</dbReference>
<evidence type="ECO:0000313" key="4">
    <source>
        <dbReference type="EMBL" id="MYD91623.1"/>
    </source>
</evidence>